<proteinExistence type="predicted"/>
<reference evidence="2" key="1">
    <citation type="journal article" date="2019" name="Int. J. Syst. Evol. Microbiol.">
        <title>The Global Catalogue of Microorganisms (GCM) 10K type strain sequencing project: providing services to taxonomists for standard genome sequencing and annotation.</title>
        <authorList>
            <consortium name="The Broad Institute Genomics Platform"/>
            <consortium name="The Broad Institute Genome Sequencing Center for Infectious Disease"/>
            <person name="Wu L."/>
            <person name="Ma J."/>
        </authorList>
    </citation>
    <scope>NUCLEOTIDE SEQUENCE [LARGE SCALE GENOMIC DNA]</scope>
    <source>
        <strain evidence="2">CGMCC 1.16306</strain>
    </source>
</reference>
<evidence type="ECO:0000313" key="2">
    <source>
        <dbReference type="Proteomes" id="UP001596415"/>
    </source>
</evidence>
<protein>
    <submittedName>
        <fullName evidence="1">Uncharacterized protein</fullName>
    </submittedName>
</protein>
<evidence type="ECO:0000313" key="1">
    <source>
        <dbReference type="EMBL" id="MFC7357229.1"/>
    </source>
</evidence>
<gene>
    <name evidence="1" type="ORF">ACFQO1_05995</name>
</gene>
<keyword evidence="2" id="KW-1185">Reference proteome</keyword>
<name>A0ABW2MV49_9FLAO</name>
<dbReference type="RefSeq" id="WP_380217075.1">
    <property type="nucleotide sequence ID" value="NZ_JBHTBN010000002.1"/>
</dbReference>
<accession>A0ABW2MV49</accession>
<dbReference type="Proteomes" id="UP001596415">
    <property type="component" value="Unassembled WGS sequence"/>
</dbReference>
<sequence>MSNKSWKITYYQMVIIGAFSFIAESLEKLDDYFSGYNIKEDRNDSNDNTIEQSV</sequence>
<comment type="caution">
    <text evidence="1">The sequence shown here is derived from an EMBL/GenBank/DDBJ whole genome shotgun (WGS) entry which is preliminary data.</text>
</comment>
<organism evidence="1 2">
    <name type="scientific">Jejudonia soesokkakensis</name>
    <dbReference type="NCBI Taxonomy" id="1323432"/>
    <lineage>
        <taxon>Bacteria</taxon>
        <taxon>Pseudomonadati</taxon>
        <taxon>Bacteroidota</taxon>
        <taxon>Flavobacteriia</taxon>
        <taxon>Flavobacteriales</taxon>
        <taxon>Flavobacteriaceae</taxon>
        <taxon>Jejudonia</taxon>
    </lineage>
</organism>
<dbReference type="EMBL" id="JBHTBN010000002">
    <property type="protein sequence ID" value="MFC7357229.1"/>
    <property type="molecule type" value="Genomic_DNA"/>
</dbReference>